<feature type="non-terminal residue" evidence="1">
    <location>
        <position position="227"/>
    </location>
</feature>
<protein>
    <submittedName>
        <fullName evidence="1">Uncharacterized protein</fullName>
    </submittedName>
</protein>
<dbReference type="EMBL" id="BARW01005495">
    <property type="protein sequence ID" value="GAI80002.1"/>
    <property type="molecule type" value="Genomic_DNA"/>
</dbReference>
<sequence length="227" mass="26858">SHWEMPSIQAGYEMMHRQDVDRPGHTIIDKSELDMLFRTVEIPPYWRSRLTKIAYMPYTRVDVRRMHDMGVLSDEELVWAYRDVGYDEEHALKMAEFTIRYNQGADKELTRGQILTGFKEKIVTRADALILLQNIDYSEAQAEYFIVLEEYKEAKDYQDDLITNVKERYQNNFINDFEARAKLNALNLPAVQVNVLMDKWQLKRMVDVKLPSKTDLDKFLLNKIINI</sequence>
<gene>
    <name evidence="1" type="ORF">S12H4_11928</name>
</gene>
<feature type="non-terminal residue" evidence="1">
    <location>
        <position position="1"/>
    </location>
</feature>
<evidence type="ECO:0000313" key="1">
    <source>
        <dbReference type="EMBL" id="GAI80002.1"/>
    </source>
</evidence>
<reference evidence="1" key="1">
    <citation type="journal article" date="2014" name="Front. Microbiol.">
        <title>High frequency of phylogenetically diverse reductive dehalogenase-homologous genes in deep subseafloor sedimentary metagenomes.</title>
        <authorList>
            <person name="Kawai M."/>
            <person name="Futagami T."/>
            <person name="Toyoda A."/>
            <person name="Takaki Y."/>
            <person name="Nishi S."/>
            <person name="Hori S."/>
            <person name="Arai W."/>
            <person name="Tsubouchi T."/>
            <person name="Morono Y."/>
            <person name="Uchiyama I."/>
            <person name="Ito T."/>
            <person name="Fujiyama A."/>
            <person name="Inagaki F."/>
            <person name="Takami H."/>
        </authorList>
    </citation>
    <scope>NUCLEOTIDE SEQUENCE</scope>
    <source>
        <strain evidence="1">Expedition CK06-06</strain>
    </source>
</reference>
<proteinExistence type="predicted"/>
<accession>X1RH24</accession>
<organism evidence="1">
    <name type="scientific">marine sediment metagenome</name>
    <dbReference type="NCBI Taxonomy" id="412755"/>
    <lineage>
        <taxon>unclassified sequences</taxon>
        <taxon>metagenomes</taxon>
        <taxon>ecological metagenomes</taxon>
    </lineage>
</organism>
<comment type="caution">
    <text evidence="1">The sequence shown here is derived from an EMBL/GenBank/DDBJ whole genome shotgun (WGS) entry which is preliminary data.</text>
</comment>
<name>X1RH24_9ZZZZ</name>
<dbReference type="AlphaFoldDB" id="X1RH24"/>